<name>A0ABD0JG71_9CAEN</name>
<comment type="caution">
    <text evidence="2">The sequence shown here is derived from an EMBL/GenBank/DDBJ whole genome shotgun (WGS) entry which is preliminary data.</text>
</comment>
<dbReference type="AlphaFoldDB" id="A0ABD0JG71"/>
<evidence type="ECO:0000256" key="1">
    <source>
        <dbReference type="SAM" id="MobiDB-lite"/>
    </source>
</evidence>
<gene>
    <name evidence="2" type="ORF">BaRGS_00034874</name>
</gene>
<evidence type="ECO:0000313" key="3">
    <source>
        <dbReference type="Proteomes" id="UP001519460"/>
    </source>
</evidence>
<organism evidence="2 3">
    <name type="scientific">Batillaria attramentaria</name>
    <dbReference type="NCBI Taxonomy" id="370345"/>
    <lineage>
        <taxon>Eukaryota</taxon>
        <taxon>Metazoa</taxon>
        <taxon>Spiralia</taxon>
        <taxon>Lophotrochozoa</taxon>
        <taxon>Mollusca</taxon>
        <taxon>Gastropoda</taxon>
        <taxon>Caenogastropoda</taxon>
        <taxon>Sorbeoconcha</taxon>
        <taxon>Cerithioidea</taxon>
        <taxon>Batillariidae</taxon>
        <taxon>Batillaria</taxon>
    </lineage>
</organism>
<proteinExistence type="predicted"/>
<accession>A0ABD0JG71</accession>
<reference evidence="2 3" key="1">
    <citation type="journal article" date="2023" name="Sci. Data">
        <title>Genome assembly of the Korean intertidal mud-creeper Batillaria attramentaria.</title>
        <authorList>
            <person name="Patra A.K."/>
            <person name="Ho P.T."/>
            <person name="Jun S."/>
            <person name="Lee S.J."/>
            <person name="Kim Y."/>
            <person name="Won Y.J."/>
        </authorList>
    </citation>
    <scope>NUCLEOTIDE SEQUENCE [LARGE SCALE GENOMIC DNA]</scope>
    <source>
        <strain evidence="2">Wonlab-2016</strain>
    </source>
</reference>
<feature type="compositionally biased region" description="Basic and acidic residues" evidence="1">
    <location>
        <begin position="173"/>
        <end position="194"/>
    </location>
</feature>
<feature type="region of interest" description="Disordered" evidence="1">
    <location>
        <begin position="1"/>
        <end position="29"/>
    </location>
</feature>
<protein>
    <submittedName>
        <fullName evidence="2">Uncharacterized protein</fullName>
    </submittedName>
</protein>
<evidence type="ECO:0000313" key="2">
    <source>
        <dbReference type="EMBL" id="KAK7473885.1"/>
    </source>
</evidence>
<dbReference type="EMBL" id="JACVVK020000454">
    <property type="protein sequence ID" value="KAK7473885.1"/>
    <property type="molecule type" value="Genomic_DNA"/>
</dbReference>
<keyword evidence="3" id="KW-1185">Reference proteome</keyword>
<sequence>MSAGSWDEGQSMLSSTREMSGVRQTGTRSQDDATVGYFYQRPQSDTQMSGFANKRWAIGDDSVIEQEAWCFLLLKPCCFHRKTMNPSKKLWNVEDPGKVGDGAGKPGIFAAHPWTTRDDTWSGPAGMSQTSALGVNMVEYVLGGGSPTNKGLDGGINRMKGGFGGPQEVSVGLEDKKDKTPSPFEESERMEEKDGLQTNGIMQNGVDESGFRGSHQNSPTGDDMKMGVGMRTEADFLEAQGLGPQGFPLDASQFGTMGIDPLSFDYSNQLVPSIDSPNFNMDYNQVMASSGSLTSLVKSTLCQD</sequence>
<feature type="region of interest" description="Disordered" evidence="1">
    <location>
        <begin position="164"/>
        <end position="194"/>
    </location>
</feature>
<dbReference type="Proteomes" id="UP001519460">
    <property type="component" value="Unassembled WGS sequence"/>
</dbReference>
<feature type="compositionally biased region" description="Polar residues" evidence="1">
    <location>
        <begin position="11"/>
        <end position="28"/>
    </location>
</feature>